<dbReference type="PROSITE" id="PS51257">
    <property type="entry name" value="PROKAR_LIPOPROTEIN"/>
    <property type="match status" value="1"/>
</dbReference>
<dbReference type="InterPro" id="IPR008620">
    <property type="entry name" value="FixH"/>
</dbReference>
<evidence type="ECO:0000313" key="2">
    <source>
        <dbReference type="EMBL" id="SHI95204.1"/>
    </source>
</evidence>
<keyword evidence="3" id="KW-1185">Reference proteome</keyword>
<sequence>MKKINWGVGIVIAIACFMSFIIFLGVKMSTDKKFDHDLVTEEYYQQELAYQGELDAQQNSASLTKNIQVELSAEGIQIVFPSEKRNIEGEVNLYRPSNKKLDIEVPISLENQQMFIPSEKLVEGKYKLSINWKSNGTTYLYKKDLQIRN</sequence>
<dbReference type="AlphaFoldDB" id="A0A1M6FBS5"/>
<name>A0A1M6FBS5_9FLAO</name>
<dbReference type="RefSeq" id="WP_073151184.1">
    <property type="nucleotide sequence ID" value="NZ_FQYY01000006.1"/>
</dbReference>
<reference evidence="2 3" key="1">
    <citation type="submission" date="2016-11" db="EMBL/GenBank/DDBJ databases">
        <authorList>
            <person name="Jaros S."/>
            <person name="Januszkiewicz K."/>
            <person name="Wedrychowicz H."/>
        </authorList>
    </citation>
    <scope>NUCLEOTIDE SEQUENCE [LARGE SCALE GENOMIC DNA]</scope>
    <source>
        <strain evidence="2 3">DSM 21425</strain>
    </source>
</reference>
<keyword evidence="1" id="KW-1133">Transmembrane helix</keyword>
<dbReference type="STRING" id="579105.SAMN04488096_10655"/>
<evidence type="ECO:0000256" key="1">
    <source>
        <dbReference type="SAM" id="Phobius"/>
    </source>
</evidence>
<protein>
    <submittedName>
        <fullName evidence="2">FixH protein</fullName>
    </submittedName>
</protein>
<evidence type="ECO:0000313" key="3">
    <source>
        <dbReference type="Proteomes" id="UP000184225"/>
    </source>
</evidence>
<keyword evidence="1" id="KW-0812">Transmembrane</keyword>
<organism evidence="2 3">
    <name type="scientific">Mesonia phycicola</name>
    <dbReference type="NCBI Taxonomy" id="579105"/>
    <lineage>
        <taxon>Bacteria</taxon>
        <taxon>Pseudomonadati</taxon>
        <taxon>Bacteroidota</taxon>
        <taxon>Flavobacteriia</taxon>
        <taxon>Flavobacteriales</taxon>
        <taxon>Flavobacteriaceae</taxon>
        <taxon>Mesonia</taxon>
    </lineage>
</organism>
<proteinExistence type="predicted"/>
<dbReference type="Pfam" id="PF05751">
    <property type="entry name" value="FixH"/>
    <property type="match status" value="1"/>
</dbReference>
<gene>
    <name evidence="2" type="ORF">SAMN04488096_10655</name>
</gene>
<dbReference type="OrthoDB" id="1493774at2"/>
<accession>A0A1M6FBS5</accession>
<feature type="transmembrane region" description="Helical" evidence="1">
    <location>
        <begin position="6"/>
        <end position="26"/>
    </location>
</feature>
<dbReference type="EMBL" id="FQYY01000006">
    <property type="protein sequence ID" value="SHI95204.1"/>
    <property type="molecule type" value="Genomic_DNA"/>
</dbReference>
<dbReference type="Proteomes" id="UP000184225">
    <property type="component" value="Unassembled WGS sequence"/>
</dbReference>
<keyword evidence="1" id="KW-0472">Membrane</keyword>